<dbReference type="InterPro" id="IPR036163">
    <property type="entry name" value="HMA_dom_sf"/>
</dbReference>
<organism evidence="2 3">
    <name type="scientific">Pyrus ussuriensis x Pyrus communis</name>
    <dbReference type="NCBI Taxonomy" id="2448454"/>
    <lineage>
        <taxon>Eukaryota</taxon>
        <taxon>Viridiplantae</taxon>
        <taxon>Streptophyta</taxon>
        <taxon>Embryophyta</taxon>
        <taxon>Tracheophyta</taxon>
        <taxon>Spermatophyta</taxon>
        <taxon>Magnoliopsida</taxon>
        <taxon>eudicotyledons</taxon>
        <taxon>Gunneridae</taxon>
        <taxon>Pentapetalae</taxon>
        <taxon>rosids</taxon>
        <taxon>fabids</taxon>
        <taxon>Rosales</taxon>
        <taxon>Rosaceae</taxon>
        <taxon>Amygdaloideae</taxon>
        <taxon>Maleae</taxon>
        <taxon>Pyrus</taxon>
    </lineage>
</organism>
<dbReference type="InterPro" id="IPR006121">
    <property type="entry name" value="HMA_dom"/>
</dbReference>
<sequence>MQSFIDRFIERFCVPKAQSSLSSMKQKIVMKVQLNSEKCRTKALKIAAKAKGVSKVSIEVDKGQVEVIGNGVDAVCLAKLLKNKLGFATIVVVEEVKKEKEEKPAVPIPWISSYLHYPQHHAYYDGFYGY</sequence>
<evidence type="ECO:0000259" key="1">
    <source>
        <dbReference type="PROSITE" id="PS50846"/>
    </source>
</evidence>
<name>A0A5N5GML3_9ROSA</name>
<dbReference type="PROSITE" id="PS50846">
    <property type="entry name" value="HMA_2"/>
    <property type="match status" value="1"/>
</dbReference>
<reference evidence="2 3" key="3">
    <citation type="submission" date="2019-11" db="EMBL/GenBank/DDBJ databases">
        <title>A de novo genome assembly of a pear dwarfing rootstock.</title>
        <authorList>
            <person name="Wang F."/>
            <person name="Wang J."/>
            <person name="Li S."/>
            <person name="Zhang Y."/>
            <person name="Fang M."/>
            <person name="Ma L."/>
            <person name="Zhao Y."/>
            <person name="Jiang S."/>
        </authorList>
    </citation>
    <scope>NUCLEOTIDE SEQUENCE [LARGE SCALE GENOMIC DNA]</scope>
    <source>
        <strain evidence="2">S2</strain>
        <tissue evidence="2">Leaf</tissue>
    </source>
</reference>
<keyword evidence="3" id="KW-1185">Reference proteome</keyword>
<reference evidence="3" key="2">
    <citation type="submission" date="2019-10" db="EMBL/GenBank/DDBJ databases">
        <title>A de novo genome assembly of a pear dwarfing rootstock.</title>
        <authorList>
            <person name="Wang F."/>
            <person name="Wang J."/>
            <person name="Li S."/>
            <person name="Zhang Y."/>
            <person name="Fang M."/>
            <person name="Ma L."/>
            <person name="Zhao Y."/>
            <person name="Jiang S."/>
        </authorList>
    </citation>
    <scope>NUCLEOTIDE SEQUENCE [LARGE SCALE GENOMIC DNA]</scope>
</reference>
<evidence type="ECO:0000313" key="2">
    <source>
        <dbReference type="EMBL" id="KAB2616759.1"/>
    </source>
</evidence>
<evidence type="ECO:0000313" key="3">
    <source>
        <dbReference type="Proteomes" id="UP000327157"/>
    </source>
</evidence>
<dbReference type="Proteomes" id="UP000327157">
    <property type="component" value="Chromosome 3"/>
</dbReference>
<dbReference type="OrthoDB" id="1164961at2759"/>
<accession>A0A5N5GML3</accession>
<dbReference type="SUPFAM" id="SSF55008">
    <property type="entry name" value="HMA, heavy metal-associated domain"/>
    <property type="match status" value="1"/>
</dbReference>
<proteinExistence type="predicted"/>
<dbReference type="GO" id="GO:0046872">
    <property type="term" value="F:metal ion binding"/>
    <property type="evidence" value="ECO:0007669"/>
    <property type="project" value="InterPro"/>
</dbReference>
<gene>
    <name evidence="2" type="ORF">D8674_023347</name>
</gene>
<protein>
    <recommendedName>
        <fullName evidence="1">HMA domain-containing protein</fullName>
    </recommendedName>
</protein>
<dbReference type="EMBL" id="SMOL01000402">
    <property type="protein sequence ID" value="KAB2616759.1"/>
    <property type="molecule type" value="Genomic_DNA"/>
</dbReference>
<dbReference type="AlphaFoldDB" id="A0A5N5GML3"/>
<dbReference type="Gene3D" id="3.30.70.100">
    <property type="match status" value="1"/>
</dbReference>
<comment type="caution">
    <text evidence="2">The sequence shown here is derived from an EMBL/GenBank/DDBJ whole genome shotgun (WGS) entry which is preliminary data.</text>
</comment>
<feature type="domain" description="HMA" evidence="1">
    <location>
        <begin position="25"/>
        <end position="93"/>
    </location>
</feature>
<reference evidence="2 3" key="1">
    <citation type="submission" date="2019-09" db="EMBL/GenBank/DDBJ databases">
        <authorList>
            <person name="Ou C."/>
        </authorList>
    </citation>
    <scope>NUCLEOTIDE SEQUENCE [LARGE SCALE GENOMIC DNA]</scope>
    <source>
        <strain evidence="2">S2</strain>
        <tissue evidence="2">Leaf</tissue>
    </source>
</reference>
<dbReference type="InterPro" id="IPR044296">
    <property type="entry name" value="HIPP46"/>
</dbReference>
<dbReference type="PANTHER" id="PTHR46371">
    <property type="entry name" value="OS04G0464100 PROTEIN"/>
    <property type="match status" value="1"/>
</dbReference>